<accession>A0A401SFN0</accession>
<dbReference type="EMBL" id="BEZZ01000240">
    <property type="protein sequence ID" value="GCC29209.1"/>
    <property type="molecule type" value="Genomic_DNA"/>
</dbReference>
<dbReference type="PANTHER" id="PTHR12517">
    <property type="entry name" value="VACUOLAR PROTEIN SORTING-ASSOCIATED PROTEIN 13B"/>
    <property type="match status" value="1"/>
</dbReference>
<protein>
    <submittedName>
        <fullName evidence="1">Uncharacterized protein</fullName>
    </submittedName>
</protein>
<keyword evidence="2" id="KW-1185">Reference proteome</keyword>
<dbReference type="STRING" id="137246.A0A401SFN0"/>
<dbReference type="OrthoDB" id="445152at2759"/>
<dbReference type="InterPro" id="IPR039782">
    <property type="entry name" value="VPS13B"/>
</dbReference>
<evidence type="ECO:0000313" key="1">
    <source>
        <dbReference type="EMBL" id="GCC29209.1"/>
    </source>
</evidence>
<dbReference type="AlphaFoldDB" id="A0A401SFN0"/>
<comment type="caution">
    <text evidence="1">The sequence shown here is derived from an EMBL/GenBank/DDBJ whole genome shotgun (WGS) entry which is preliminary data.</text>
</comment>
<dbReference type="PANTHER" id="PTHR12517:SF0">
    <property type="entry name" value="INTERMEMBRANE LIPID TRANSFER PROTEIN VPS13B"/>
    <property type="match status" value="1"/>
</dbReference>
<organism evidence="1 2">
    <name type="scientific">Chiloscyllium punctatum</name>
    <name type="common">Brownbanded bambooshark</name>
    <name type="synonym">Hemiscyllium punctatum</name>
    <dbReference type="NCBI Taxonomy" id="137246"/>
    <lineage>
        <taxon>Eukaryota</taxon>
        <taxon>Metazoa</taxon>
        <taxon>Chordata</taxon>
        <taxon>Craniata</taxon>
        <taxon>Vertebrata</taxon>
        <taxon>Chondrichthyes</taxon>
        <taxon>Elasmobranchii</taxon>
        <taxon>Galeomorphii</taxon>
        <taxon>Galeoidea</taxon>
        <taxon>Orectolobiformes</taxon>
        <taxon>Hemiscylliidae</taxon>
        <taxon>Chiloscyllium</taxon>
    </lineage>
</organism>
<name>A0A401SFN0_CHIPU</name>
<dbReference type="OMA" id="TSHYIVP"/>
<gene>
    <name evidence="1" type="ORF">chiPu_0007646</name>
</gene>
<proteinExistence type="predicted"/>
<evidence type="ECO:0000313" key="2">
    <source>
        <dbReference type="Proteomes" id="UP000287033"/>
    </source>
</evidence>
<reference evidence="1 2" key="1">
    <citation type="journal article" date="2018" name="Nat. Ecol. Evol.">
        <title>Shark genomes provide insights into elasmobranch evolution and the origin of vertebrates.</title>
        <authorList>
            <person name="Hara Y"/>
            <person name="Yamaguchi K"/>
            <person name="Onimaru K"/>
            <person name="Kadota M"/>
            <person name="Koyanagi M"/>
            <person name="Keeley SD"/>
            <person name="Tatsumi K"/>
            <person name="Tanaka K"/>
            <person name="Motone F"/>
            <person name="Kageyama Y"/>
            <person name="Nozu R"/>
            <person name="Adachi N"/>
            <person name="Nishimura O"/>
            <person name="Nakagawa R"/>
            <person name="Tanegashima C"/>
            <person name="Kiyatake I"/>
            <person name="Matsumoto R"/>
            <person name="Murakumo K"/>
            <person name="Nishida K"/>
            <person name="Terakita A"/>
            <person name="Kuratani S"/>
            <person name="Sato K"/>
            <person name="Hyodo S Kuraku.S."/>
        </authorList>
    </citation>
    <scope>NUCLEOTIDE SEQUENCE [LARGE SCALE GENOMIC DNA]</scope>
</reference>
<sequence length="696" mass="77098">MLRDSLFVVFLPGYGCVYVDISHHSSTIIVTMAPEGRAGPVLTSLHGTPKQAIAMRVLITQASLTINDDVTNHCKSSELLRLTLDNVLLNLAPVVNHAKPPSREFRAEPTVGFAELYKLEVCVGDLQIDNQLYHQTSFHFPALLCQELKPERPQWRNGSHSTLSAKDLDDYKHKCFLTACILLREQNFVFTMNALDFELKPARLYVEDTFVYYIKTLFSTYIPDSGLYHKQVRTTSGSAADLAVPEQVVTATRALVNPIKLQRLTIHAISLLVSVHASIKLYIASDHAPLSFSLFERGPIYTTPRQLIHALAMHYAAGALFRAGWVVGSLEILGSPANLVRSIGNGIADFFRLPYEGLTRGPGAFVSGVSRGTTSFVKHISKGTLTSITNLATSLARNMDRLSLDEEHYNRQEEWRRQLPDNLGEGLRQGLSRLGLSLLGAIAGIVDQPMQNFQKTVEVSAGRKAKDVISGVGKGIVGVFTKPIGGAAELVSQTGYGILHGAGLSQLPKQRFHPTEQQTDQAPNSHVKYVWKMLQSLGRPEVFMALDVVIVSNSGQEYEGCLLLTSEVLFVVSVSEDTQQQAFPVTEIECRLDPKKENLLQVVLKQQRVSYDAEGDGIRERLSEQQYDRLVDYVTKTSHYIVPSSAAMQLASQIVIADPPASRSKTYQYLVDSHYGRVFVSKFSMVKNKALRKGFH</sequence>
<dbReference type="Proteomes" id="UP000287033">
    <property type="component" value="Unassembled WGS sequence"/>
</dbReference>